<accession>A0AAE0BKY6</accession>
<sequence>MGSQLTAPPPNAKAQSIIADLLLLLWTKYGNPILNHTTVCRHEAVDQGVITQRVSVGGIVSAAKVVKCSCAGPVRSRRGLGLRGGATNTI</sequence>
<reference evidence="1 2" key="1">
    <citation type="journal article" date="2015" name="Genome Biol. Evol.">
        <title>Comparative Genomics of a Bacterivorous Green Alga Reveals Evolutionary Causalities and Consequences of Phago-Mixotrophic Mode of Nutrition.</title>
        <authorList>
            <person name="Burns J.A."/>
            <person name="Paasch A."/>
            <person name="Narechania A."/>
            <person name="Kim E."/>
        </authorList>
    </citation>
    <scope>NUCLEOTIDE SEQUENCE [LARGE SCALE GENOMIC DNA]</scope>
    <source>
        <strain evidence="1 2">PLY_AMNH</strain>
    </source>
</reference>
<protein>
    <submittedName>
        <fullName evidence="1">Uncharacterized protein</fullName>
    </submittedName>
</protein>
<evidence type="ECO:0000313" key="2">
    <source>
        <dbReference type="Proteomes" id="UP001190700"/>
    </source>
</evidence>
<dbReference type="Proteomes" id="UP001190700">
    <property type="component" value="Unassembled WGS sequence"/>
</dbReference>
<comment type="caution">
    <text evidence="1">The sequence shown here is derived from an EMBL/GenBank/DDBJ whole genome shotgun (WGS) entry which is preliminary data.</text>
</comment>
<organism evidence="1 2">
    <name type="scientific">Cymbomonas tetramitiformis</name>
    <dbReference type="NCBI Taxonomy" id="36881"/>
    <lineage>
        <taxon>Eukaryota</taxon>
        <taxon>Viridiplantae</taxon>
        <taxon>Chlorophyta</taxon>
        <taxon>Pyramimonadophyceae</taxon>
        <taxon>Pyramimonadales</taxon>
        <taxon>Pyramimonadaceae</taxon>
        <taxon>Cymbomonas</taxon>
    </lineage>
</organism>
<name>A0AAE0BKY6_9CHLO</name>
<dbReference type="EMBL" id="LGRX02034213">
    <property type="protein sequence ID" value="KAK3238441.1"/>
    <property type="molecule type" value="Genomic_DNA"/>
</dbReference>
<dbReference type="AlphaFoldDB" id="A0AAE0BKY6"/>
<gene>
    <name evidence="1" type="ORF">CYMTET_51549</name>
</gene>
<proteinExistence type="predicted"/>
<keyword evidence="2" id="KW-1185">Reference proteome</keyword>
<evidence type="ECO:0000313" key="1">
    <source>
        <dbReference type="EMBL" id="KAK3238441.1"/>
    </source>
</evidence>